<dbReference type="InterPro" id="IPR004875">
    <property type="entry name" value="DDE_SF_endonuclease_dom"/>
</dbReference>
<dbReference type="Gene3D" id="1.10.10.60">
    <property type="entry name" value="Homeodomain-like"/>
    <property type="match status" value="1"/>
</dbReference>
<evidence type="ECO:0000256" key="2">
    <source>
        <dbReference type="ARBA" id="ARBA00023125"/>
    </source>
</evidence>
<gene>
    <name evidence="6" type="primary">LOC106458558</name>
</gene>
<proteinExistence type="predicted"/>
<accession>A0ABM1B2L4</accession>
<dbReference type="RefSeq" id="XP_013773530.1">
    <property type="nucleotide sequence ID" value="XM_013918076.1"/>
</dbReference>
<sequence>MLELKLEIVKCVEAGEGPSVLGCPYNLGKLTLCAIKKNADKINSSVIQSIPPSAKMMTKIRNPLLVKMEMLGLWIEDQNQKKMNLSFISIRGKALEIYECLIQEDGGAEQPFMASKGWFAKFIYHQSLHNLKVTGESASADHTAAARYPEEMREIIEAEGYSPKEVSNADETRLFWKEEKVASGFKAAKDRLILLLCGKAAGGFKMKSLLIYHSLNPHPFKGLNKKMLPVHWTANKKVWVTG</sequence>
<reference evidence="6" key="1">
    <citation type="submission" date="2025-08" db="UniProtKB">
        <authorList>
            <consortium name="RefSeq"/>
        </authorList>
    </citation>
    <scope>IDENTIFICATION</scope>
    <source>
        <tissue evidence="6">Muscle</tissue>
    </source>
</reference>
<dbReference type="InterPro" id="IPR050863">
    <property type="entry name" value="CenT-Element_Derived"/>
</dbReference>
<comment type="subcellular location">
    <subcellularLocation>
        <location evidence="1">Nucleus</location>
    </subcellularLocation>
</comment>
<protein>
    <submittedName>
        <fullName evidence="6">Tigger transposable element-derived protein 1-like</fullName>
    </submittedName>
</protein>
<evidence type="ECO:0000313" key="5">
    <source>
        <dbReference type="Proteomes" id="UP000694941"/>
    </source>
</evidence>
<dbReference type="Pfam" id="PF03221">
    <property type="entry name" value="HTH_Tnp_Tc5"/>
    <property type="match status" value="1"/>
</dbReference>
<dbReference type="InterPro" id="IPR006600">
    <property type="entry name" value="HTH_CenpB_DNA-bd_dom"/>
</dbReference>
<dbReference type="InterPro" id="IPR009057">
    <property type="entry name" value="Homeodomain-like_sf"/>
</dbReference>
<dbReference type="SUPFAM" id="SSF46689">
    <property type="entry name" value="Homeodomain-like"/>
    <property type="match status" value="1"/>
</dbReference>
<evidence type="ECO:0000259" key="4">
    <source>
        <dbReference type="Pfam" id="PF03221"/>
    </source>
</evidence>
<keyword evidence="5" id="KW-1185">Reference proteome</keyword>
<dbReference type="Proteomes" id="UP000694941">
    <property type="component" value="Unplaced"/>
</dbReference>
<keyword evidence="2" id="KW-0238">DNA-binding</keyword>
<feature type="domain" description="HTH CENPB-type" evidence="4">
    <location>
        <begin position="72"/>
        <end position="123"/>
    </location>
</feature>
<dbReference type="PANTHER" id="PTHR19303">
    <property type="entry name" value="TRANSPOSON"/>
    <property type="match status" value="1"/>
</dbReference>
<feature type="domain" description="DDE-1" evidence="3">
    <location>
        <begin position="189"/>
        <end position="241"/>
    </location>
</feature>
<organism evidence="5 6">
    <name type="scientific">Limulus polyphemus</name>
    <name type="common">Atlantic horseshoe crab</name>
    <dbReference type="NCBI Taxonomy" id="6850"/>
    <lineage>
        <taxon>Eukaryota</taxon>
        <taxon>Metazoa</taxon>
        <taxon>Ecdysozoa</taxon>
        <taxon>Arthropoda</taxon>
        <taxon>Chelicerata</taxon>
        <taxon>Merostomata</taxon>
        <taxon>Xiphosura</taxon>
        <taxon>Limulidae</taxon>
        <taxon>Limulus</taxon>
    </lineage>
</organism>
<dbReference type="PANTHER" id="PTHR19303:SF26">
    <property type="entry name" value="TIGGER TRANSPOSABLE ELEMENT-DERIVED PROTEIN 1"/>
    <property type="match status" value="1"/>
</dbReference>
<evidence type="ECO:0000259" key="3">
    <source>
        <dbReference type="Pfam" id="PF03184"/>
    </source>
</evidence>
<dbReference type="GeneID" id="106458558"/>
<evidence type="ECO:0000313" key="6">
    <source>
        <dbReference type="RefSeq" id="XP_013773530.1"/>
    </source>
</evidence>
<evidence type="ECO:0000256" key="1">
    <source>
        <dbReference type="ARBA" id="ARBA00004123"/>
    </source>
</evidence>
<name>A0ABM1B2L4_LIMPO</name>
<dbReference type="Pfam" id="PF03184">
    <property type="entry name" value="DDE_1"/>
    <property type="match status" value="1"/>
</dbReference>